<dbReference type="KEGG" id="mnm:MNVM_12280"/>
<name>A0A7I7JJT1_9MYCO</name>
<organism evidence="1 2">
    <name type="scientific">Mycobacterium novum</name>
    <dbReference type="NCBI Taxonomy" id="2492438"/>
    <lineage>
        <taxon>Bacteria</taxon>
        <taxon>Bacillati</taxon>
        <taxon>Actinomycetota</taxon>
        <taxon>Actinomycetes</taxon>
        <taxon>Mycobacteriales</taxon>
        <taxon>Mycobacteriaceae</taxon>
        <taxon>Mycobacterium</taxon>
    </lineage>
</organism>
<accession>A0A7I7JJT1</accession>
<dbReference type="Proteomes" id="UP000466997">
    <property type="component" value="Chromosome"/>
</dbReference>
<protein>
    <submittedName>
        <fullName evidence="1">Uncharacterized protein</fullName>
    </submittedName>
</protein>
<proteinExistence type="predicted"/>
<dbReference type="EMBL" id="AP022562">
    <property type="protein sequence ID" value="BBX12147.1"/>
    <property type="molecule type" value="Genomic_DNA"/>
</dbReference>
<sequence length="93" mass="10831">MEPPVESEADVKYVRPAYRDRLGRLSDAELLAYARRKYGNPYLTLVAAKELRRLELKYLHLGVAAAQRQVEVRAERRRQLRARLWPANPSEAQ</sequence>
<evidence type="ECO:0000313" key="2">
    <source>
        <dbReference type="Proteomes" id="UP000466997"/>
    </source>
</evidence>
<reference evidence="1 2" key="1">
    <citation type="journal article" date="2019" name="Emerg. Microbes Infect.">
        <title>Comprehensive subspecies identification of 175 nontuberculous mycobacteria species based on 7547 genomic profiles.</title>
        <authorList>
            <person name="Matsumoto Y."/>
            <person name="Kinjo T."/>
            <person name="Motooka D."/>
            <person name="Nabeya D."/>
            <person name="Jung N."/>
            <person name="Uechi K."/>
            <person name="Horii T."/>
            <person name="Iida T."/>
            <person name="Fujita J."/>
            <person name="Nakamura S."/>
        </authorList>
    </citation>
    <scope>NUCLEOTIDE SEQUENCE [LARGE SCALE GENOMIC DNA]</scope>
    <source>
        <strain evidence="1 2">JCM 6391</strain>
    </source>
</reference>
<evidence type="ECO:0000313" key="1">
    <source>
        <dbReference type="EMBL" id="BBX12147.1"/>
    </source>
</evidence>
<gene>
    <name evidence="1" type="ORF">MNVM_12280</name>
</gene>
<dbReference type="AlphaFoldDB" id="A0A7I7JJT1"/>
<keyword evidence="2" id="KW-1185">Reference proteome</keyword>